<proteinExistence type="predicted"/>
<name>A0A9W6JBS1_9HYPH</name>
<evidence type="ECO:0000313" key="1">
    <source>
        <dbReference type="EMBL" id="GLK73491.1"/>
    </source>
</evidence>
<comment type="caution">
    <text evidence="1">The sequence shown here is derived from an EMBL/GenBank/DDBJ whole genome shotgun (WGS) entry which is preliminary data.</text>
</comment>
<dbReference type="Gene3D" id="3.50.50.60">
    <property type="entry name" value="FAD/NAD(P)-binding domain"/>
    <property type="match status" value="1"/>
</dbReference>
<dbReference type="EMBL" id="BSFJ01000027">
    <property type="protein sequence ID" value="GLK73491.1"/>
    <property type="molecule type" value="Genomic_DNA"/>
</dbReference>
<accession>A0A9W6JBS1</accession>
<sequence>MEVVDQRAVAQPRLWLAGYGNWTGAASATLIGAGRMARELVPRIVDALVAEDRTPPVEAPGSCGRTLFR</sequence>
<dbReference type="InterPro" id="IPR036188">
    <property type="entry name" value="FAD/NAD-bd_sf"/>
</dbReference>
<reference evidence="1" key="1">
    <citation type="journal article" date="2014" name="Int. J. Syst. Evol. Microbiol.">
        <title>Complete genome sequence of Corynebacterium casei LMG S-19264T (=DSM 44701T), isolated from a smear-ripened cheese.</title>
        <authorList>
            <consortium name="US DOE Joint Genome Institute (JGI-PGF)"/>
            <person name="Walter F."/>
            <person name="Albersmeier A."/>
            <person name="Kalinowski J."/>
            <person name="Ruckert C."/>
        </authorList>
    </citation>
    <scope>NUCLEOTIDE SEQUENCE</scope>
    <source>
        <strain evidence="1">VKM B-2484</strain>
    </source>
</reference>
<keyword evidence="2" id="KW-1185">Reference proteome</keyword>
<dbReference type="AlphaFoldDB" id="A0A9W6JBS1"/>
<organism evidence="1 2">
    <name type="scientific">Ancylobacter dichloromethanicus</name>
    <dbReference type="NCBI Taxonomy" id="518825"/>
    <lineage>
        <taxon>Bacteria</taxon>
        <taxon>Pseudomonadati</taxon>
        <taxon>Pseudomonadota</taxon>
        <taxon>Alphaproteobacteria</taxon>
        <taxon>Hyphomicrobiales</taxon>
        <taxon>Xanthobacteraceae</taxon>
        <taxon>Ancylobacter</taxon>
    </lineage>
</organism>
<protein>
    <submittedName>
        <fullName evidence="1">Uncharacterized protein</fullName>
    </submittedName>
</protein>
<gene>
    <name evidence="1" type="ORF">GCM10017643_36080</name>
</gene>
<evidence type="ECO:0000313" key="2">
    <source>
        <dbReference type="Proteomes" id="UP001143370"/>
    </source>
</evidence>
<dbReference type="Proteomes" id="UP001143370">
    <property type="component" value="Unassembled WGS sequence"/>
</dbReference>
<reference evidence="1" key="2">
    <citation type="submission" date="2023-01" db="EMBL/GenBank/DDBJ databases">
        <authorList>
            <person name="Sun Q."/>
            <person name="Evtushenko L."/>
        </authorList>
    </citation>
    <scope>NUCLEOTIDE SEQUENCE</scope>
    <source>
        <strain evidence="1">VKM B-2484</strain>
    </source>
</reference>